<reference evidence="9 10" key="1">
    <citation type="submission" date="2020-08" db="EMBL/GenBank/DDBJ databases">
        <title>Genomic Encyclopedia of Type Strains, Phase III (KMG-III): the genomes of soil and plant-associated and newly described type strains.</title>
        <authorList>
            <person name="Whitman W."/>
        </authorList>
    </citation>
    <scope>NUCLEOTIDE SEQUENCE [LARGE SCALE GENOMIC DNA]</scope>
    <source>
        <strain evidence="9 10">CECT 8840</strain>
    </source>
</reference>
<keyword evidence="10" id="KW-1185">Reference proteome</keyword>
<dbReference type="InterPro" id="IPR013563">
    <property type="entry name" value="Oligopep_ABC_C"/>
</dbReference>
<gene>
    <name evidence="9" type="ORF">FHS44_000771</name>
</gene>
<feature type="domain" description="ABC transporter" evidence="8">
    <location>
        <begin position="1"/>
        <end position="254"/>
    </location>
</feature>
<organism evidence="9 10">
    <name type="scientific">Streptosporangium saharense</name>
    <dbReference type="NCBI Taxonomy" id="1706840"/>
    <lineage>
        <taxon>Bacteria</taxon>
        <taxon>Bacillati</taxon>
        <taxon>Actinomycetota</taxon>
        <taxon>Actinomycetes</taxon>
        <taxon>Streptosporangiales</taxon>
        <taxon>Streptosporangiaceae</taxon>
        <taxon>Streptosporangium</taxon>
    </lineage>
</organism>
<evidence type="ECO:0000256" key="6">
    <source>
        <dbReference type="ARBA" id="ARBA00022840"/>
    </source>
</evidence>
<dbReference type="PANTHER" id="PTHR43297">
    <property type="entry name" value="OLIGOPEPTIDE TRANSPORT ATP-BINDING PROTEIN APPD"/>
    <property type="match status" value="1"/>
</dbReference>
<dbReference type="SUPFAM" id="SSF52540">
    <property type="entry name" value="P-loop containing nucleoside triphosphate hydrolases"/>
    <property type="match status" value="1"/>
</dbReference>
<evidence type="ECO:0000313" key="9">
    <source>
        <dbReference type="EMBL" id="MBB4913699.1"/>
    </source>
</evidence>
<dbReference type="NCBIfam" id="TIGR01727">
    <property type="entry name" value="oligo_HPY"/>
    <property type="match status" value="1"/>
</dbReference>
<dbReference type="AlphaFoldDB" id="A0A7W7QHV8"/>
<evidence type="ECO:0000256" key="2">
    <source>
        <dbReference type="ARBA" id="ARBA00005417"/>
    </source>
</evidence>
<evidence type="ECO:0000256" key="5">
    <source>
        <dbReference type="ARBA" id="ARBA00022741"/>
    </source>
</evidence>
<dbReference type="Pfam" id="PF08352">
    <property type="entry name" value="oligo_HPY"/>
    <property type="match status" value="1"/>
</dbReference>
<evidence type="ECO:0000259" key="8">
    <source>
        <dbReference type="PROSITE" id="PS50893"/>
    </source>
</evidence>
<dbReference type="Gene3D" id="3.40.50.300">
    <property type="entry name" value="P-loop containing nucleotide triphosphate hydrolases"/>
    <property type="match status" value="1"/>
</dbReference>
<dbReference type="InterPro" id="IPR003439">
    <property type="entry name" value="ABC_transporter-like_ATP-bd"/>
</dbReference>
<evidence type="ECO:0000256" key="4">
    <source>
        <dbReference type="ARBA" id="ARBA00022475"/>
    </source>
</evidence>
<dbReference type="PROSITE" id="PS00211">
    <property type="entry name" value="ABC_TRANSPORTER_1"/>
    <property type="match status" value="1"/>
</dbReference>
<keyword evidence="5" id="KW-0547">Nucleotide-binding</keyword>
<sequence>MRNLTTVFTTRRGTVAAVTDVSFDLRAGETLGIVGESGSGKSVTAMSALGLIPQPPGKVVSGEIWVDGKNLLALDRRSLRAASGSDVAMIFQDPMTSLNPVHRIGAQIAEGILTHQRRPSKADREAARRRAVELLAAVGVPAPERRAQQYPHELSGGMRQRVMIAMAMSCDPKVLIADEPTTALDATIQAQIMRLLREVQQRTNVGIMLITHDIGLVAQNVDRVLVMYAGRVVEMGTVEEVLENPKHPYTVGLLRCTPSRLPSDSVRRRLTPIPGLPPNPTDLPPGCSFAPRCGLRGDRELCLLEQPELRPAPTDDHRSACHFLEEVTP</sequence>
<dbReference type="Proteomes" id="UP000552644">
    <property type="component" value="Unassembled WGS sequence"/>
</dbReference>
<proteinExistence type="inferred from homology"/>
<evidence type="ECO:0000256" key="7">
    <source>
        <dbReference type="ARBA" id="ARBA00023136"/>
    </source>
</evidence>
<evidence type="ECO:0000313" key="10">
    <source>
        <dbReference type="Proteomes" id="UP000552644"/>
    </source>
</evidence>
<dbReference type="SMART" id="SM00382">
    <property type="entry name" value="AAA"/>
    <property type="match status" value="1"/>
</dbReference>
<comment type="subcellular location">
    <subcellularLocation>
        <location evidence="1">Cell membrane</location>
        <topology evidence="1">Peripheral membrane protein</topology>
    </subcellularLocation>
</comment>
<keyword evidence="7" id="KW-0472">Membrane</keyword>
<dbReference type="EMBL" id="JACHJP010000001">
    <property type="protein sequence ID" value="MBB4913699.1"/>
    <property type="molecule type" value="Genomic_DNA"/>
</dbReference>
<comment type="caution">
    <text evidence="9">The sequence shown here is derived from an EMBL/GenBank/DDBJ whole genome shotgun (WGS) entry which is preliminary data.</text>
</comment>
<evidence type="ECO:0000256" key="3">
    <source>
        <dbReference type="ARBA" id="ARBA00022448"/>
    </source>
</evidence>
<dbReference type="InterPro" id="IPR027417">
    <property type="entry name" value="P-loop_NTPase"/>
</dbReference>
<protein>
    <submittedName>
        <fullName evidence="9">Oligopeptide/dipeptide ABC transporter ATP-binding protein</fullName>
    </submittedName>
</protein>
<keyword evidence="4" id="KW-1003">Cell membrane</keyword>
<comment type="similarity">
    <text evidence="2">Belongs to the ABC transporter superfamily.</text>
</comment>
<dbReference type="PANTHER" id="PTHR43297:SF2">
    <property type="entry name" value="DIPEPTIDE TRANSPORT ATP-BINDING PROTEIN DPPD"/>
    <property type="match status" value="1"/>
</dbReference>
<keyword evidence="3" id="KW-0813">Transport</keyword>
<dbReference type="Pfam" id="PF00005">
    <property type="entry name" value="ABC_tran"/>
    <property type="match status" value="1"/>
</dbReference>
<dbReference type="PROSITE" id="PS50893">
    <property type="entry name" value="ABC_TRANSPORTER_2"/>
    <property type="match status" value="1"/>
</dbReference>
<keyword evidence="6 9" id="KW-0067">ATP-binding</keyword>
<accession>A0A7W7QHV8</accession>
<dbReference type="InterPro" id="IPR003593">
    <property type="entry name" value="AAA+_ATPase"/>
</dbReference>
<dbReference type="FunFam" id="3.40.50.300:FF:000016">
    <property type="entry name" value="Oligopeptide ABC transporter ATP-binding component"/>
    <property type="match status" value="1"/>
</dbReference>
<dbReference type="CDD" id="cd03257">
    <property type="entry name" value="ABC_NikE_OppD_transporters"/>
    <property type="match status" value="1"/>
</dbReference>
<name>A0A7W7QHV8_9ACTN</name>
<dbReference type="InterPro" id="IPR050388">
    <property type="entry name" value="ABC_Ni/Peptide_Import"/>
</dbReference>
<dbReference type="GO" id="GO:0016887">
    <property type="term" value="F:ATP hydrolysis activity"/>
    <property type="evidence" value="ECO:0007669"/>
    <property type="project" value="InterPro"/>
</dbReference>
<dbReference type="InterPro" id="IPR017871">
    <property type="entry name" value="ABC_transporter-like_CS"/>
</dbReference>
<dbReference type="GO" id="GO:0005886">
    <property type="term" value="C:plasma membrane"/>
    <property type="evidence" value="ECO:0007669"/>
    <property type="project" value="UniProtKB-SubCell"/>
</dbReference>
<dbReference type="GO" id="GO:0015833">
    <property type="term" value="P:peptide transport"/>
    <property type="evidence" value="ECO:0007669"/>
    <property type="project" value="InterPro"/>
</dbReference>
<dbReference type="GO" id="GO:0005524">
    <property type="term" value="F:ATP binding"/>
    <property type="evidence" value="ECO:0007669"/>
    <property type="project" value="UniProtKB-KW"/>
</dbReference>
<evidence type="ECO:0000256" key="1">
    <source>
        <dbReference type="ARBA" id="ARBA00004202"/>
    </source>
</evidence>